<accession>F8PI96</accession>
<dbReference type="EMBL" id="GL945474">
    <property type="protein sequence ID" value="EGO05139.1"/>
    <property type="molecule type" value="Genomic_DNA"/>
</dbReference>
<evidence type="ECO:0000313" key="1">
    <source>
        <dbReference type="EMBL" id="EGO05139.1"/>
    </source>
</evidence>
<protein>
    <submittedName>
        <fullName evidence="1">Uncharacterized protein</fullName>
    </submittedName>
</protein>
<dbReference type="HOGENOM" id="CLU_2279191_0_0_1"/>
<organism evidence="2">
    <name type="scientific">Serpula lacrymans var. lacrymans (strain S7.3)</name>
    <name type="common">Dry rot fungus</name>
    <dbReference type="NCBI Taxonomy" id="936435"/>
    <lineage>
        <taxon>Eukaryota</taxon>
        <taxon>Fungi</taxon>
        <taxon>Dikarya</taxon>
        <taxon>Basidiomycota</taxon>
        <taxon>Agaricomycotina</taxon>
        <taxon>Agaricomycetes</taxon>
        <taxon>Agaricomycetidae</taxon>
        <taxon>Boletales</taxon>
        <taxon>Coniophorineae</taxon>
        <taxon>Serpulaceae</taxon>
        <taxon>Serpula</taxon>
    </lineage>
</organism>
<gene>
    <name evidence="1" type="ORF">SERLA73DRAFT_149370</name>
</gene>
<sequence length="102" mass="11757">MSQDLRMLSFVLIAHRDTNGTICMFFHEQNDEAGFELFSKVQPNWQHIKIWEAWGKYTQTDIDGSVPKESLPSKQKEKIKLPLDDNGYPILVDENPSSLATF</sequence>
<proteinExistence type="predicted"/>
<name>F8PI96_SERL3</name>
<evidence type="ECO:0000313" key="2">
    <source>
        <dbReference type="Proteomes" id="UP000008063"/>
    </source>
</evidence>
<reference evidence="2" key="1">
    <citation type="journal article" date="2011" name="Science">
        <title>The plant cell wall-decomposing machinery underlies the functional diversity of forest fungi.</title>
        <authorList>
            <person name="Eastwood D.C."/>
            <person name="Floudas D."/>
            <person name="Binder M."/>
            <person name="Majcherczyk A."/>
            <person name="Schneider P."/>
            <person name="Aerts A."/>
            <person name="Asiegbu F.O."/>
            <person name="Baker S.E."/>
            <person name="Barry K."/>
            <person name="Bendiksby M."/>
            <person name="Blumentritt M."/>
            <person name="Coutinho P.M."/>
            <person name="Cullen D."/>
            <person name="de Vries R.P."/>
            <person name="Gathman A."/>
            <person name="Goodell B."/>
            <person name="Henrissat B."/>
            <person name="Ihrmark K."/>
            <person name="Kauserud H."/>
            <person name="Kohler A."/>
            <person name="LaButti K."/>
            <person name="Lapidus A."/>
            <person name="Lavin J.L."/>
            <person name="Lee Y.-H."/>
            <person name="Lindquist E."/>
            <person name="Lilly W."/>
            <person name="Lucas S."/>
            <person name="Morin E."/>
            <person name="Murat C."/>
            <person name="Oguiza J.A."/>
            <person name="Park J."/>
            <person name="Pisabarro A.G."/>
            <person name="Riley R."/>
            <person name="Rosling A."/>
            <person name="Salamov A."/>
            <person name="Schmidt O."/>
            <person name="Schmutz J."/>
            <person name="Skrede I."/>
            <person name="Stenlid J."/>
            <person name="Wiebenga A."/>
            <person name="Xie X."/>
            <person name="Kuees U."/>
            <person name="Hibbett D.S."/>
            <person name="Hoffmeister D."/>
            <person name="Hoegberg N."/>
            <person name="Martin F."/>
            <person name="Grigoriev I.V."/>
            <person name="Watkinson S.C."/>
        </authorList>
    </citation>
    <scope>NUCLEOTIDE SEQUENCE [LARGE SCALE GENOMIC DNA]</scope>
    <source>
        <strain evidence="2">strain S7.3</strain>
    </source>
</reference>
<dbReference type="Proteomes" id="UP000008063">
    <property type="component" value="Unassembled WGS sequence"/>
</dbReference>
<dbReference type="InParanoid" id="F8PI96"/>
<keyword evidence="2" id="KW-1185">Reference proteome</keyword>
<dbReference type="AlphaFoldDB" id="F8PI96"/>